<dbReference type="Pfam" id="PF13899">
    <property type="entry name" value="Thioredoxin_7"/>
    <property type="match status" value="1"/>
</dbReference>
<dbReference type="Proteomes" id="UP000184036">
    <property type="component" value="Unassembled WGS sequence"/>
</dbReference>
<dbReference type="InterPro" id="IPR051099">
    <property type="entry name" value="AGR/TXD"/>
</dbReference>
<dbReference type="PANTHER" id="PTHR15337">
    <property type="entry name" value="ANTERIOR GRADIENT PROTEIN-RELATED"/>
    <property type="match status" value="1"/>
</dbReference>
<dbReference type="EMBL" id="FQWE01000006">
    <property type="protein sequence ID" value="SHG22837.1"/>
    <property type="molecule type" value="Genomic_DNA"/>
</dbReference>
<proteinExistence type="predicted"/>
<dbReference type="AlphaFoldDB" id="A0A1M5I3X3"/>
<dbReference type="InterPro" id="IPR013766">
    <property type="entry name" value="Thioredoxin_domain"/>
</dbReference>
<keyword evidence="1" id="KW-0732">Signal</keyword>
<evidence type="ECO:0000313" key="4">
    <source>
        <dbReference type="Proteomes" id="UP000184036"/>
    </source>
</evidence>
<gene>
    <name evidence="3" type="ORF">SAMN05444396_106114</name>
</gene>
<dbReference type="OrthoDB" id="981626at2"/>
<reference evidence="4" key="1">
    <citation type="submission" date="2016-11" db="EMBL/GenBank/DDBJ databases">
        <authorList>
            <person name="Varghese N."/>
            <person name="Submissions S."/>
        </authorList>
    </citation>
    <scope>NUCLEOTIDE SEQUENCE [LARGE SCALE GENOMIC DNA]</scope>
    <source>
        <strain evidence="4">DSM 19741</strain>
    </source>
</reference>
<dbReference type="Gene3D" id="3.40.30.10">
    <property type="entry name" value="Glutaredoxin"/>
    <property type="match status" value="1"/>
</dbReference>
<organism evidence="3 4">
    <name type="scientific">Flavobacterium segetis</name>
    <dbReference type="NCBI Taxonomy" id="271157"/>
    <lineage>
        <taxon>Bacteria</taxon>
        <taxon>Pseudomonadati</taxon>
        <taxon>Bacteroidota</taxon>
        <taxon>Flavobacteriia</taxon>
        <taxon>Flavobacteriales</taxon>
        <taxon>Flavobacteriaceae</taxon>
        <taxon>Flavobacterium</taxon>
    </lineage>
</organism>
<dbReference type="RefSeq" id="WP_072991738.1">
    <property type="nucleotide sequence ID" value="NZ_FQWE01000006.1"/>
</dbReference>
<accession>A0A1M5I3X3</accession>
<dbReference type="SUPFAM" id="SSF52833">
    <property type="entry name" value="Thioredoxin-like"/>
    <property type="match status" value="1"/>
</dbReference>
<dbReference type="PROSITE" id="PS51352">
    <property type="entry name" value="THIOREDOXIN_2"/>
    <property type="match status" value="1"/>
</dbReference>
<evidence type="ECO:0000259" key="2">
    <source>
        <dbReference type="PROSITE" id="PS51352"/>
    </source>
</evidence>
<dbReference type="PANTHER" id="PTHR15337:SF11">
    <property type="entry name" value="THIOREDOXIN DOMAIN-CONTAINING PROTEIN"/>
    <property type="match status" value="1"/>
</dbReference>
<name>A0A1M5I3X3_9FLAO</name>
<evidence type="ECO:0000256" key="1">
    <source>
        <dbReference type="ARBA" id="ARBA00022729"/>
    </source>
</evidence>
<dbReference type="STRING" id="271157.SAMN05444396_106114"/>
<protein>
    <submittedName>
        <fullName evidence="3">Thioredoxin-related protein</fullName>
    </submittedName>
</protein>
<sequence>MKKSIVLLFLFLVSLGYSQNWKSDFEVAKKQAASENKNILLVFSGSDWCAPCIKLDKTIWQSEEFKKEADQNWIIYRADFPKKKANLLSGDLTASNKKLADRYNKSGNFPLVLLLDKSGTVLGITGYKNVSSQEYIQLIHSFEKQ</sequence>
<feature type="domain" description="Thioredoxin" evidence="2">
    <location>
        <begin position="4"/>
        <end position="144"/>
    </location>
</feature>
<keyword evidence="4" id="KW-1185">Reference proteome</keyword>
<evidence type="ECO:0000313" key="3">
    <source>
        <dbReference type="EMBL" id="SHG22837.1"/>
    </source>
</evidence>
<dbReference type="InterPro" id="IPR036249">
    <property type="entry name" value="Thioredoxin-like_sf"/>
</dbReference>